<sequence>MEQENFPGQWTEDQWSLVQQTVRDEATRVRVAASFLPRNGPLGSDTDSVPTQDFFDNQANPLPLPNGPLNRLAVDDRTTRPLTTISVNVQIRNSQMAQPDLSSALSMFRRAANIIGRIEDGLIFQGQNSVNPFDNGQFPNLPNVFQVSGGAIWRGLIDAATRQGSGQQPIDSLRDRNGTLAYSPDAFVRDITRGISTLEGGGYLAPFALVLGNELFELAHTPTDSLVMPADRIKPILNGPLLRSSTIRPLYGVLMSTAGDPVDLVLASDISVKPVQVTMEPRYVYRVSQRFTLRIKQPRALLAFGPE</sequence>
<dbReference type="InterPro" id="IPR007544">
    <property type="entry name" value="ENCAP"/>
</dbReference>
<accession>A0AA96JUS4</accession>
<evidence type="ECO:0000313" key="1">
    <source>
        <dbReference type="EMBL" id="WNM60763.1"/>
    </source>
</evidence>
<dbReference type="Proteomes" id="UP001302494">
    <property type="component" value="Chromosome"/>
</dbReference>
<proteinExistence type="predicted"/>
<dbReference type="Pfam" id="PF04454">
    <property type="entry name" value="Linocin_M18"/>
    <property type="match status" value="2"/>
</dbReference>
<dbReference type="RefSeq" id="WP_312741945.1">
    <property type="nucleotide sequence ID" value="NZ_CP116968.1"/>
</dbReference>
<dbReference type="AlphaFoldDB" id="A0AA96JUS4"/>
<dbReference type="EMBL" id="CP116968">
    <property type="protein sequence ID" value="WNM60763.1"/>
    <property type="molecule type" value="Genomic_DNA"/>
</dbReference>
<protein>
    <submittedName>
        <fullName evidence="1">Encapsulin</fullName>
    </submittedName>
</protein>
<dbReference type="Gene3D" id="3.30.2400.30">
    <property type="match status" value="1"/>
</dbReference>
<organism evidence="1 2">
    <name type="scientific">Candidatus Nitrospira neomarina</name>
    <dbReference type="NCBI Taxonomy" id="3020899"/>
    <lineage>
        <taxon>Bacteria</taxon>
        <taxon>Pseudomonadati</taxon>
        <taxon>Nitrospirota</taxon>
        <taxon>Nitrospiria</taxon>
        <taxon>Nitrospirales</taxon>
        <taxon>Nitrospiraceae</taxon>
        <taxon>Nitrospira</taxon>
    </lineage>
</organism>
<dbReference type="Gene3D" id="3.30.2320.10">
    <property type="entry name" value="hypothetical protein PF0899 domain"/>
    <property type="match status" value="1"/>
</dbReference>
<gene>
    <name evidence="1" type="ORF">PQG83_13455</name>
</gene>
<dbReference type="KEGG" id="nneo:PQG83_13455"/>
<name>A0AA96JUS4_9BACT</name>
<keyword evidence="2" id="KW-1185">Reference proteome</keyword>
<reference evidence="1 2" key="1">
    <citation type="submission" date="2023-01" db="EMBL/GenBank/DDBJ databases">
        <title>Cultivation and genomic characterization of new, ubiquitous marine nitrite-oxidizing bacteria from the Nitrospirales.</title>
        <authorList>
            <person name="Mueller A.J."/>
            <person name="Daebeler A."/>
            <person name="Herbold C.W."/>
            <person name="Kirkegaard R.H."/>
            <person name="Daims H."/>
        </authorList>
    </citation>
    <scope>NUCLEOTIDE SEQUENCE [LARGE SCALE GENOMIC DNA]</scope>
    <source>
        <strain evidence="1 2">DK</strain>
    </source>
</reference>
<evidence type="ECO:0000313" key="2">
    <source>
        <dbReference type="Proteomes" id="UP001302494"/>
    </source>
</evidence>